<dbReference type="Pfam" id="PF05873">
    <property type="entry name" value="Mt_ATP-synt_D"/>
    <property type="match status" value="1"/>
</dbReference>
<evidence type="ECO:0000256" key="5">
    <source>
        <dbReference type="ARBA" id="ARBA00022547"/>
    </source>
</evidence>
<keyword evidence="13" id="KW-0175">Coiled coil</keyword>
<evidence type="ECO:0000256" key="13">
    <source>
        <dbReference type="SAM" id="Coils"/>
    </source>
</evidence>
<dbReference type="GO" id="GO:0046933">
    <property type="term" value="F:proton-transporting ATP synthase activity, rotational mechanism"/>
    <property type="evidence" value="ECO:0007669"/>
    <property type="project" value="EnsemblFungi"/>
</dbReference>
<evidence type="ECO:0000256" key="11">
    <source>
        <dbReference type="ARBA" id="ARBA00023310"/>
    </source>
</evidence>
<proteinExistence type="inferred from homology"/>
<dbReference type="PANTHER" id="PTHR12700">
    <property type="entry name" value="ATP SYNTHASE SUBUNIT D, MITOCHONDRIAL"/>
    <property type="match status" value="1"/>
</dbReference>
<evidence type="ECO:0000256" key="9">
    <source>
        <dbReference type="ARBA" id="ARBA00023128"/>
    </source>
</evidence>
<comment type="subcellular location">
    <subcellularLocation>
        <location evidence="1 12">Mitochondrion inner membrane</location>
    </subcellularLocation>
</comment>
<comment type="caution">
    <text evidence="15">The sequence shown here is derived from an EMBL/GenBank/DDBJ whole genome shotgun (WGS) entry which is preliminary data.</text>
</comment>
<keyword evidence="6 12" id="KW-0375">Hydrogen ion transport</keyword>
<evidence type="ECO:0000256" key="12">
    <source>
        <dbReference type="PIRNR" id="PIRNR005514"/>
    </source>
</evidence>
<dbReference type="OrthoDB" id="35799at2759"/>
<keyword evidence="5" id="KW-0138">CF(0)</keyword>
<evidence type="ECO:0000256" key="4">
    <source>
        <dbReference type="ARBA" id="ARBA00022448"/>
    </source>
</evidence>
<dbReference type="AlphaFoldDB" id="A0A0W0DMC3"/>
<evidence type="ECO:0000256" key="8">
    <source>
        <dbReference type="ARBA" id="ARBA00023065"/>
    </source>
</evidence>
<keyword evidence="10 12" id="KW-0472">Membrane</keyword>
<organism evidence="15 16">
    <name type="scientific">Candida glabrata</name>
    <name type="common">Yeast</name>
    <name type="synonym">Torulopsis glabrata</name>
    <dbReference type="NCBI Taxonomy" id="5478"/>
    <lineage>
        <taxon>Eukaryota</taxon>
        <taxon>Fungi</taxon>
        <taxon>Dikarya</taxon>
        <taxon>Ascomycota</taxon>
        <taxon>Saccharomycotina</taxon>
        <taxon>Saccharomycetes</taxon>
        <taxon>Saccharomycetales</taxon>
        <taxon>Saccharomycetaceae</taxon>
        <taxon>Nakaseomyces</taxon>
    </lineage>
</organism>
<evidence type="ECO:0000313" key="16">
    <source>
        <dbReference type="Proteomes" id="UP000054886"/>
    </source>
</evidence>
<dbReference type="InterPro" id="IPR036228">
    <property type="entry name" value="ATP_synth_F0_dsu_sf_mt"/>
</dbReference>
<evidence type="ECO:0000256" key="1">
    <source>
        <dbReference type="ARBA" id="ARBA00004273"/>
    </source>
</evidence>
<dbReference type="EMBL" id="LLZZ01000154">
    <property type="protein sequence ID" value="KTA98012.1"/>
    <property type="molecule type" value="Genomic_DNA"/>
</dbReference>
<comment type="function">
    <text evidence="12">Mitochondrial membrane ATP synthase (F(1)F(0) ATP synthase or Complex V) produces ATP from ADP in the presence of a proton gradient across the membrane which is generated by electron transport complexes of the respiratory chain. F-type ATPases consist of two structural domains, F(1) - containing the extramembraneous catalytic core, and F(0) - containing the membrane proton channel, linked together by a central stalk and a peripheral stalk. During catalysis, ATP synthesis in the catalytic domain of F(1) is coupled via a rotary mechanism of the central stalk subunits to proton translocation.</text>
</comment>
<dbReference type="InterPro" id="IPR008689">
    <property type="entry name" value="ATP_synth_F0_dsu_mt"/>
</dbReference>
<evidence type="ECO:0000256" key="2">
    <source>
        <dbReference type="ARBA" id="ARBA00006842"/>
    </source>
</evidence>
<evidence type="ECO:0000313" key="14">
    <source>
        <dbReference type="EMBL" id="KTA98012.1"/>
    </source>
</evidence>
<evidence type="ECO:0000256" key="3">
    <source>
        <dbReference type="ARBA" id="ARBA00021688"/>
    </source>
</evidence>
<protein>
    <recommendedName>
        <fullName evidence="3 12">ATP synthase subunit d, mitochondrial</fullName>
    </recommendedName>
</protein>
<evidence type="ECO:0000256" key="6">
    <source>
        <dbReference type="ARBA" id="ARBA00022781"/>
    </source>
</evidence>
<evidence type="ECO:0000256" key="10">
    <source>
        <dbReference type="ARBA" id="ARBA00023136"/>
    </source>
</evidence>
<reference evidence="15 16" key="1">
    <citation type="submission" date="2015-10" db="EMBL/GenBank/DDBJ databases">
        <title>Draft genomes sequences of Candida glabrata isolates 1A, 1B, 2A, 2B, 3A and 3B.</title>
        <authorList>
            <person name="Haavelsrud O.E."/>
            <person name="Gaustad P."/>
        </authorList>
    </citation>
    <scope>NUCLEOTIDE SEQUENCE [LARGE SCALE GENOMIC DNA]</scope>
    <source>
        <strain evidence="15">910700640</strain>
    </source>
</reference>
<feature type="coiled-coil region" evidence="13">
    <location>
        <begin position="103"/>
        <end position="130"/>
    </location>
</feature>
<dbReference type="OMA" id="VSKGRWA"/>
<accession>A0A0W0DMC3</accession>
<dbReference type="PIRSF" id="PIRSF005514">
    <property type="entry name" value="ATPase_F0_D_mt"/>
    <property type="match status" value="1"/>
</dbReference>
<dbReference type="Gene3D" id="6.10.280.70">
    <property type="match status" value="1"/>
</dbReference>
<sequence length="176" mass="19931">MSLSRTAAAANKLDWAKVISSLKLTGKTATQLSTFKKRNDEARRQLFELEQQPVEVDFAHYRSVLNNSEVVDKIERYVKSYSPVTVDTSKQLGAIASFEKLALENAKETEEIVSKELKALKETLANIESARPFDQLTVDELVKAKPEIDERVAELVKNGKWEIPSYYQKFGNMSVM</sequence>
<dbReference type="VEuPathDB" id="FungiDB:GVI51_L09691"/>
<dbReference type="GO" id="GO:0045259">
    <property type="term" value="C:proton-transporting ATP synthase complex"/>
    <property type="evidence" value="ECO:0007669"/>
    <property type="project" value="UniProtKB-KW"/>
</dbReference>
<dbReference type="GO" id="GO:0005743">
    <property type="term" value="C:mitochondrial inner membrane"/>
    <property type="evidence" value="ECO:0007669"/>
    <property type="project" value="UniProtKB-SubCell"/>
</dbReference>
<keyword evidence="11" id="KW-0066">ATP synthesis</keyword>
<evidence type="ECO:0000313" key="15">
    <source>
        <dbReference type="EMBL" id="KTB12955.1"/>
    </source>
</evidence>
<gene>
    <name evidence="14" type="ORF">AO440_005228</name>
    <name evidence="15" type="ORF">AO440_005777</name>
</gene>
<keyword evidence="7 12" id="KW-0999">Mitochondrion inner membrane</keyword>
<evidence type="ECO:0000256" key="7">
    <source>
        <dbReference type="ARBA" id="ARBA00022792"/>
    </source>
</evidence>
<dbReference type="EMBL" id="LLZZ01000014">
    <property type="protein sequence ID" value="KTB12955.1"/>
    <property type="molecule type" value="Genomic_DNA"/>
</dbReference>
<name>A0A0W0DMC3_CANGB</name>
<comment type="similarity">
    <text evidence="2 12">Belongs to the ATPase d subunit family.</text>
</comment>
<keyword evidence="8 12" id="KW-0406">Ion transport</keyword>
<dbReference type="VEuPathDB" id="FungiDB:CAGL0L09713g"/>
<dbReference type="SUPFAM" id="SSF161065">
    <property type="entry name" value="ATP synthase D chain-like"/>
    <property type="match status" value="1"/>
</dbReference>
<dbReference type="VEuPathDB" id="FungiDB:GWK60_L13717"/>
<dbReference type="VEuPathDB" id="FungiDB:B1J91_L09713g"/>
<keyword evidence="4 12" id="KW-0813">Transport</keyword>
<dbReference type="Proteomes" id="UP000054886">
    <property type="component" value="Unassembled WGS sequence"/>
</dbReference>
<keyword evidence="9 12" id="KW-0496">Mitochondrion</keyword>